<dbReference type="PANTHER" id="PTHR31627">
    <property type="entry name" value="SERPENTINE RECEPTOR CLASS GAMMA-RELATED"/>
    <property type="match status" value="1"/>
</dbReference>
<dbReference type="AlphaFoldDB" id="A0A7E4ZXG2"/>
<dbReference type="InterPro" id="IPR051119">
    <property type="entry name" value="Nematode_SR-like"/>
</dbReference>
<evidence type="ECO:0000313" key="2">
    <source>
        <dbReference type="Proteomes" id="UP000492821"/>
    </source>
</evidence>
<accession>A0A7E4ZXG2</accession>
<reference evidence="2" key="1">
    <citation type="journal article" date="2013" name="Genetics">
        <title>The draft genome and transcriptome of Panagrellus redivivus are shaped by the harsh demands of a free-living lifestyle.</title>
        <authorList>
            <person name="Srinivasan J."/>
            <person name="Dillman A.R."/>
            <person name="Macchietto M.G."/>
            <person name="Heikkinen L."/>
            <person name="Lakso M."/>
            <person name="Fracchia K.M."/>
            <person name="Antoshechkin I."/>
            <person name="Mortazavi A."/>
            <person name="Wong G."/>
            <person name="Sternberg P.W."/>
        </authorList>
    </citation>
    <scope>NUCLEOTIDE SEQUENCE [LARGE SCALE GENOMIC DNA]</scope>
    <source>
        <strain evidence="2">MT8872</strain>
    </source>
</reference>
<dbReference type="Proteomes" id="UP000492821">
    <property type="component" value="Unassembled WGS sequence"/>
</dbReference>
<evidence type="ECO:0000313" key="3">
    <source>
        <dbReference type="WBParaSite" id="Pan_g23542.t1"/>
    </source>
</evidence>
<proteinExistence type="predicted"/>
<keyword evidence="1" id="KW-1133">Transmembrane helix</keyword>
<reference evidence="3" key="2">
    <citation type="submission" date="2020-10" db="UniProtKB">
        <authorList>
            <consortium name="WormBaseParasite"/>
        </authorList>
    </citation>
    <scope>IDENTIFICATION</scope>
</reference>
<feature type="transmembrane region" description="Helical" evidence="1">
    <location>
        <begin position="71"/>
        <end position="89"/>
    </location>
</feature>
<feature type="transmembrane region" description="Helical" evidence="1">
    <location>
        <begin position="110"/>
        <end position="131"/>
    </location>
</feature>
<keyword evidence="1" id="KW-0472">Membrane</keyword>
<keyword evidence="1" id="KW-0812">Transmembrane</keyword>
<evidence type="ECO:0000256" key="1">
    <source>
        <dbReference type="SAM" id="Phobius"/>
    </source>
</evidence>
<organism evidence="2 3">
    <name type="scientific">Panagrellus redivivus</name>
    <name type="common">Microworm</name>
    <dbReference type="NCBI Taxonomy" id="6233"/>
    <lineage>
        <taxon>Eukaryota</taxon>
        <taxon>Metazoa</taxon>
        <taxon>Ecdysozoa</taxon>
        <taxon>Nematoda</taxon>
        <taxon>Chromadorea</taxon>
        <taxon>Rhabditida</taxon>
        <taxon>Tylenchina</taxon>
        <taxon>Panagrolaimomorpha</taxon>
        <taxon>Panagrolaimoidea</taxon>
        <taxon>Panagrolaimidae</taxon>
        <taxon>Panagrellus</taxon>
    </lineage>
</organism>
<sequence length="207" mass="24080">MDKLSLDFQPVYCIFDEKQIHKVLETLPAMAIPLAPTVPLWTECFSIYLDEYGGVSWDHQIRPAWSNSNSAMLMFILNGMPSFTLNVWMCAKLIGSSPNLIKTTRADKRLWILTLSMFIFTFFHTSIQFLFNIDGVSDYYFEIMHVQVVLFDITTLLPSWIILWTSASFRRQVLSMMSFYKVQLTETEDTHSNVQSITNQNWGNMLF</sequence>
<feature type="transmembrane region" description="Helical" evidence="1">
    <location>
        <begin position="143"/>
        <end position="167"/>
    </location>
</feature>
<keyword evidence="2" id="KW-1185">Reference proteome</keyword>
<name>A0A7E4ZXG2_PANRE</name>
<protein>
    <submittedName>
        <fullName evidence="3">Serpentine receptor class gamma</fullName>
    </submittedName>
</protein>
<dbReference type="WBParaSite" id="Pan_g23542.t1">
    <property type="protein sequence ID" value="Pan_g23542.t1"/>
    <property type="gene ID" value="Pan_g23542"/>
</dbReference>